<feature type="region of interest" description="Disordered" evidence="10">
    <location>
        <begin position="918"/>
        <end position="937"/>
    </location>
</feature>
<evidence type="ECO:0000259" key="12">
    <source>
        <dbReference type="Pfam" id="PF11145"/>
    </source>
</evidence>
<gene>
    <name evidence="14" type="ORF">Scep_008523</name>
</gene>
<dbReference type="EMBL" id="JBBNAG010000003">
    <property type="protein sequence ID" value="KAK9149766.1"/>
    <property type="molecule type" value="Genomic_DNA"/>
</dbReference>
<dbReference type="AlphaFoldDB" id="A0AAP0KBU9"/>
<comment type="catalytic activity">
    <reaction evidence="1">
        <text>S-ubiquitinyl-[E2 ubiquitin-conjugating enzyme]-L-cysteine + [acceptor protein]-L-lysine = [E2 ubiquitin-conjugating enzyme]-L-cysteine + N(6)-ubiquitinyl-[acceptor protein]-L-lysine.</text>
        <dbReference type="EC" id="2.3.2.27"/>
    </reaction>
</comment>
<reference evidence="14 15" key="1">
    <citation type="submission" date="2024-01" db="EMBL/GenBank/DDBJ databases">
        <title>Genome assemblies of Stephania.</title>
        <authorList>
            <person name="Yang L."/>
        </authorList>
    </citation>
    <scope>NUCLEOTIDE SEQUENCE [LARGE SCALE GENOMIC DNA]</scope>
    <source>
        <strain evidence="14">JXDWG</strain>
        <tissue evidence="14">Leaf</tissue>
    </source>
</reference>
<evidence type="ECO:0000313" key="15">
    <source>
        <dbReference type="Proteomes" id="UP001419268"/>
    </source>
</evidence>
<evidence type="ECO:0000256" key="1">
    <source>
        <dbReference type="ARBA" id="ARBA00000900"/>
    </source>
</evidence>
<name>A0AAP0KBU9_9MAGN</name>
<feature type="transmembrane region" description="Helical" evidence="11">
    <location>
        <begin position="644"/>
        <end position="666"/>
    </location>
</feature>
<evidence type="ECO:0000313" key="14">
    <source>
        <dbReference type="EMBL" id="KAK9149766.1"/>
    </source>
</evidence>
<evidence type="ECO:0000259" key="13">
    <source>
        <dbReference type="Pfam" id="PF25333"/>
    </source>
</evidence>
<sequence>MVRVLGCAFQIWGFLVLSLLVYCELVVSYTQIYPTLESRDDSSIIQSYERLDEVKKECKSVLSVASDFASDDNRVYKVKNELNFVNGDWEQESGEAPLIPFDDRDMSRREPGKRLPLKLVSFWVTDVDKGRRYRNAFAVNGILSLGITRNGTFSYKPYESPPHFQIWPGTTQLSILFQGFYIELEKNGGERVMCLLGSAVLPSRQPDSSDPWEWVRGSGPNSNSPLLQDDQLLFVLRGGIGVYKGSGFCGILDRFTSGEALTVVANWKCNGTDEYCSRLGPFMSQRNVNATDGGFNNVKLLMQDVRCEPHTGERNSSFAKVSAVFRAVSPFENQYTAVERTGLSNMTLSVEGIWNSSDGQLCMIGCLGSVGTKHDACVSRVCLYVPVSFSIKQRSIVVGTMSSINEKTPSFFPLSFEKMVQPSELWGRFGHSHLSYKYSKINLAGAFLERSEPFDFGTVIKKSFLSYPAMEDGPDLLTSLSVLAEDLTLHASAISEPLPESHPLRTSIQMEILSLGSLFGRYWSMQNVSTVSNILSESMDLESGLDCLIEVKLEYPPKTARWLVNPTAKISISSRRNDDDPLHFGSINLQTLPILYRKQREDILSRRGIEGFLRISTLSFAIACISSQLLYMRDKVDDLPYMSLVMLGVQALGYSIPLITGAEAIFKKMASESVEYQSYYLEKSQWVYIVDYTVKLLVLVAFLLTLRLFQKVWKSRIRLLTRTPLEPRRVPSDRQVLFTTLVIHAVGFIIILIVHAMNSSQRPRSQKIMDSRGNTNRMQEWEIELEEYVGLVQDFFLLPQIIGNVLWQIHCIPLRKAYFMGITTVRLLPHVYDYMRAPVFNPFFSEEYEFVNPSLDFYSRFGDIAIPVTAFVLMFIVYIQQKCGYRKLSETLSAGQLKLLPLGSKVYERLPSIPVEAELVSGTTDPDENGRRKEDDG</sequence>
<dbReference type="InterPro" id="IPR021319">
    <property type="entry name" value="DUF2921"/>
</dbReference>
<evidence type="ECO:0000256" key="11">
    <source>
        <dbReference type="SAM" id="Phobius"/>
    </source>
</evidence>
<dbReference type="Pfam" id="PF25333">
    <property type="entry name" value="DUF2921_N"/>
    <property type="match status" value="3"/>
</dbReference>
<feature type="domain" description="DUF2921" evidence="13">
    <location>
        <begin position="54"/>
        <end position="235"/>
    </location>
</feature>
<dbReference type="EC" id="2.3.2.27" evidence="4"/>
<keyword evidence="6 11" id="KW-0812">Transmembrane</keyword>
<organism evidence="14 15">
    <name type="scientific">Stephania cephalantha</name>
    <dbReference type="NCBI Taxonomy" id="152367"/>
    <lineage>
        <taxon>Eukaryota</taxon>
        <taxon>Viridiplantae</taxon>
        <taxon>Streptophyta</taxon>
        <taxon>Embryophyta</taxon>
        <taxon>Tracheophyta</taxon>
        <taxon>Spermatophyta</taxon>
        <taxon>Magnoliopsida</taxon>
        <taxon>Ranunculales</taxon>
        <taxon>Menispermaceae</taxon>
        <taxon>Menispermoideae</taxon>
        <taxon>Cissampelideae</taxon>
        <taxon>Stephania</taxon>
    </lineage>
</organism>
<evidence type="ECO:0000256" key="6">
    <source>
        <dbReference type="ARBA" id="ARBA00022692"/>
    </source>
</evidence>
<dbReference type="PANTHER" id="PTHR33389">
    <property type="entry name" value="FAMILY PROTEIN, PUTATIVE (DUF2921)-RELATED"/>
    <property type="match status" value="1"/>
</dbReference>
<dbReference type="InterPro" id="IPR057425">
    <property type="entry name" value="DUF2921_N"/>
</dbReference>
<evidence type="ECO:0000256" key="2">
    <source>
        <dbReference type="ARBA" id="ARBA00004127"/>
    </source>
</evidence>
<comment type="pathway">
    <text evidence="3">Protein modification; protein ubiquitination.</text>
</comment>
<keyword evidence="9 11" id="KW-0472">Membrane</keyword>
<feature type="domain" description="DUF2921" evidence="13">
    <location>
        <begin position="237"/>
        <end position="412"/>
    </location>
</feature>
<evidence type="ECO:0000256" key="9">
    <source>
        <dbReference type="ARBA" id="ARBA00023136"/>
    </source>
</evidence>
<dbReference type="PANTHER" id="PTHR33389:SF4">
    <property type="entry name" value="PII, URIDYLYLTRANSFERASE (DUF2921)"/>
    <property type="match status" value="1"/>
</dbReference>
<comment type="subcellular location">
    <subcellularLocation>
        <location evidence="2">Endomembrane system</location>
        <topology evidence="2">Multi-pass membrane protein</topology>
    </subcellularLocation>
</comment>
<feature type="transmembrane region" description="Helical" evidence="11">
    <location>
        <begin position="857"/>
        <end position="879"/>
    </location>
</feature>
<keyword evidence="8 11" id="KW-1133">Transmembrane helix</keyword>
<evidence type="ECO:0000256" key="7">
    <source>
        <dbReference type="ARBA" id="ARBA00022786"/>
    </source>
</evidence>
<feature type="domain" description="DUF2921" evidence="13">
    <location>
        <begin position="539"/>
        <end position="587"/>
    </location>
</feature>
<evidence type="ECO:0000256" key="8">
    <source>
        <dbReference type="ARBA" id="ARBA00022989"/>
    </source>
</evidence>
<feature type="transmembrane region" description="Helical" evidence="11">
    <location>
        <begin position="736"/>
        <end position="757"/>
    </location>
</feature>
<protein>
    <recommendedName>
        <fullName evidence="4">RING-type E3 ubiquitin transferase</fullName>
        <ecNumber evidence="4">2.3.2.27</ecNumber>
    </recommendedName>
</protein>
<dbReference type="Pfam" id="PF11145">
    <property type="entry name" value="DUF2921"/>
    <property type="match status" value="1"/>
</dbReference>
<accession>A0AAP0KBU9</accession>
<keyword evidence="7" id="KW-0833">Ubl conjugation pathway</keyword>
<keyword evidence="5" id="KW-0808">Transferase</keyword>
<feature type="transmembrane region" description="Helical" evidence="11">
    <location>
        <begin position="686"/>
        <end position="709"/>
    </location>
</feature>
<dbReference type="GO" id="GO:0012505">
    <property type="term" value="C:endomembrane system"/>
    <property type="evidence" value="ECO:0007669"/>
    <property type="project" value="UniProtKB-SubCell"/>
</dbReference>
<evidence type="ECO:0000256" key="5">
    <source>
        <dbReference type="ARBA" id="ARBA00022679"/>
    </source>
</evidence>
<keyword evidence="15" id="KW-1185">Reference proteome</keyword>
<feature type="domain" description="SWEET-like" evidence="12">
    <location>
        <begin position="599"/>
        <end position="888"/>
    </location>
</feature>
<comment type="caution">
    <text evidence="14">The sequence shown here is derived from an EMBL/GenBank/DDBJ whole genome shotgun (WGS) entry which is preliminary data.</text>
</comment>
<dbReference type="GO" id="GO:0061630">
    <property type="term" value="F:ubiquitin protein ligase activity"/>
    <property type="evidence" value="ECO:0007669"/>
    <property type="project" value="UniProtKB-EC"/>
</dbReference>
<proteinExistence type="predicted"/>
<evidence type="ECO:0000256" key="3">
    <source>
        <dbReference type="ARBA" id="ARBA00004906"/>
    </source>
</evidence>
<feature type="transmembrane region" description="Helical" evidence="11">
    <location>
        <begin position="611"/>
        <end position="632"/>
    </location>
</feature>
<feature type="compositionally biased region" description="Basic and acidic residues" evidence="10">
    <location>
        <begin position="928"/>
        <end position="937"/>
    </location>
</feature>
<evidence type="ECO:0000256" key="10">
    <source>
        <dbReference type="SAM" id="MobiDB-lite"/>
    </source>
</evidence>
<evidence type="ECO:0000256" key="4">
    <source>
        <dbReference type="ARBA" id="ARBA00012483"/>
    </source>
</evidence>
<dbReference type="Proteomes" id="UP001419268">
    <property type="component" value="Unassembled WGS sequence"/>
</dbReference>